<proteinExistence type="predicted"/>
<feature type="non-terminal residue" evidence="2">
    <location>
        <position position="1"/>
    </location>
</feature>
<evidence type="ECO:0000313" key="2">
    <source>
        <dbReference type="EMBL" id="KAF1993289.1"/>
    </source>
</evidence>
<dbReference type="AlphaFoldDB" id="A0A6A5VX86"/>
<organism evidence="2 3">
    <name type="scientific">Amniculicola lignicola CBS 123094</name>
    <dbReference type="NCBI Taxonomy" id="1392246"/>
    <lineage>
        <taxon>Eukaryota</taxon>
        <taxon>Fungi</taxon>
        <taxon>Dikarya</taxon>
        <taxon>Ascomycota</taxon>
        <taxon>Pezizomycotina</taxon>
        <taxon>Dothideomycetes</taxon>
        <taxon>Pleosporomycetidae</taxon>
        <taxon>Pleosporales</taxon>
        <taxon>Amniculicolaceae</taxon>
        <taxon>Amniculicola</taxon>
    </lineage>
</organism>
<protein>
    <submittedName>
        <fullName evidence="2">Uncharacterized protein</fullName>
    </submittedName>
</protein>
<gene>
    <name evidence="2" type="ORF">P154DRAFT_411680</name>
</gene>
<evidence type="ECO:0000313" key="3">
    <source>
        <dbReference type="Proteomes" id="UP000799779"/>
    </source>
</evidence>
<sequence>QSTAPCAHPNNGTSSSPPSVCPYHHGVLSLGPVPASSLMTPMQRFLNEGPGEQGALFVQGITGELSIHRECLC</sequence>
<reference evidence="2" key="1">
    <citation type="journal article" date="2020" name="Stud. Mycol.">
        <title>101 Dothideomycetes genomes: a test case for predicting lifestyles and emergence of pathogens.</title>
        <authorList>
            <person name="Haridas S."/>
            <person name="Albert R."/>
            <person name="Binder M."/>
            <person name="Bloem J."/>
            <person name="Labutti K."/>
            <person name="Salamov A."/>
            <person name="Andreopoulos B."/>
            <person name="Baker S."/>
            <person name="Barry K."/>
            <person name="Bills G."/>
            <person name="Bluhm B."/>
            <person name="Cannon C."/>
            <person name="Castanera R."/>
            <person name="Culley D."/>
            <person name="Daum C."/>
            <person name="Ezra D."/>
            <person name="Gonzalez J."/>
            <person name="Henrissat B."/>
            <person name="Kuo A."/>
            <person name="Liang C."/>
            <person name="Lipzen A."/>
            <person name="Lutzoni F."/>
            <person name="Magnuson J."/>
            <person name="Mondo S."/>
            <person name="Nolan M."/>
            <person name="Ohm R."/>
            <person name="Pangilinan J."/>
            <person name="Park H.-J."/>
            <person name="Ramirez L."/>
            <person name="Alfaro M."/>
            <person name="Sun H."/>
            <person name="Tritt A."/>
            <person name="Yoshinaga Y."/>
            <person name="Zwiers L.-H."/>
            <person name="Turgeon B."/>
            <person name="Goodwin S."/>
            <person name="Spatafora J."/>
            <person name="Crous P."/>
            <person name="Grigoriev I."/>
        </authorList>
    </citation>
    <scope>NUCLEOTIDE SEQUENCE</scope>
    <source>
        <strain evidence="2">CBS 123094</strain>
    </source>
</reference>
<keyword evidence="3" id="KW-1185">Reference proteome</keyword>
<accession>A0A6A5VX86</accession>
<dbReference type="EMBL" id="ML977715">
    <property type="protein sequence ID" value="KAF1993289.1"/>
    <property type="molecule type" value="Genomic_DNA"/>
</dbReference>
<dbReference type="OrthoDB" id="3547690at2759"/>
<feature type="non-terminal residue" evidence="2">
    <location>
        <position position="73"/>
    </location>
</feature>
<evidence type="ECO:0000256" key="1">
    <source>
        <dbReference type="SAM" id="MobiDB-lite"/>
    </source>
</evidence>
<feature type="region of interest" description="Disordered" evidence="1">
    <location>
        <begin position="1"/>
        <end position="20"/>
    </location>
</feature>
<feature type="compositionally biased region" description="Polar residues" evidence="1">
    <location>
        <begin position="1"/>
        <end position="18"/>
    </location>
</feature>
<name>A0A6A5VX86_9PLEO</name>
<dbReference type="Proteomes" id="UP000799779">
    <property type="component" value="Unassembled WGS sequence"/>
</dbReference>